<proteinExistence type="inferred from homology"/>
<dbReference type="InterPro" id="IPR002421">
    <property type="entry name" value="5-3_exonuclease"/>
</dbReference>
<dbReference type="SMART" id="SM00279">
    <property type="entry name" value="HhH2"/>
    <property type="match status" value="1"/>
</dbReference>
<evidence type="ECO:0000256" key="7">
    <source>
        <dbReference type="ARBA" id="ARBA00022932"/>
    </source>
</evidence>
<dbReference type="InterPro" id="IPR020046">
    <property type="entry name" value="5-3_exonucl_a-hlix_arch_N"/>
</dbReference>
<organism evidence="13">
    <name type="scientific">candidate division WOR-3 bacterium</name>
    <dbReference type="NCBI Taxonomy" id="2052148"/>
    <lineage>
        <taxon>Bacteria</taxon>
        <taxon>Bacteria division WOR-3</taxon>
    </lineage>
</organism>
<evidence type="ECO:0000256" key="10">
    <source>
        <dbReference type="ARBA" id="ARBA00049244"/>
    </source>
</evidence>
<evidence type="ECO:0000256" key="5">
    <source>
        <dbReference type="ARBA" id="ARBA00022705"/>
    </source>
</evidence>
<dbReference type="Pfam" id="PF02739">
    <property type="entry name" value="5_3_exonuc_N"/>
    <property type="match status" value="1"/>
</dbReference>
<dbReference type="SUPFAM" id="SSF53098">
    <property type="entry name" value="Ribonuclease H-like"/>
    <property type="match status" value="1"/>
</dbReference>
<dbReference type="InterPro" id="IPR020045">
    <property type="entry name" value="DNA_polI_H3TH"/>
</dbReference>
<dbReference type="InterPro" id="IPR008918">
    <property type="entry name" value="HhH2"/>
</dbReference>
<dbReference type="GO" id="GO:0006302">
    <property type="term" value="P:double-strand break repair"/>
    <property type="evidence" value="ECO:0007669"/>
    <property type="project" value="TreeGrafter"/>
</dbReference>
<dbReference type="Gene3D" id="3.30.420.10">
    <property type="entry name" value="Ribonuclease H-like superfamily/Ribonuclease H"/>
    <property type="match status" value="1"/>
</dbReference>
<dbReference type="SMART" id="SM00482">
    <property type="entry name" value="POLAc"/>
    <property type="match status" value="1"/>
</dbReference>
<feature type="domain" description="DNA-directed DNA polymerase family A palm" evidence="12">
    <location>
        <begin position="581"/>
        <end position="785"/>
    </location>
</feature>
<dbReference type="InterPro" id="IPR012337">
    <property type="entry name" value="RNaseH-like_sf"/>
</dbReference>
<dbReference type="InterPro" id="IPR043502">
    <property type="entry name" value="DNA/RNA_pol_sf"/>
</dbReference>
<name>A0A7C3YTH9_UNCW3</name>
<keyword evidence="9" id="KW-0234">DNA repair</keyword>
<dbReference type="PANTHER" id="PTHR10133">
    <property type="entry name" value="DNA POLYMERASE I"/>
    <property type="match status" value="1"/>
</dbReference>
<dbReference type="Gene3D" id="1.20.1060.10">
    <property type="entry name" value="Taq DNA Polymerase, Chain T, domain 4"/>
    <property type="match status" value="1"/>
</dbReference>
<comment type="similarity">
    <text evidence="1">Belongs to the DNA polymerase type-A family.</text>
</comment>
<evidence type="ECO:0000313" key="13">
    <source>
        <dbReference type="EMBL" id="HGE98515.1"/>
    </source>
</evidence>
<evidence type="ECO:0000256" key="6">
    <source>
        <dbReference type="ARBA" id="ARBA00022763"/>
    </source>
</evidence>
<dbReference type="InterPro" id="IPR002298">
    <property type="entry name" value="DNA_polymerase_A"/>
</dbReference>
<dbReference type="AlphaFoldDB" id="A0A7C3YTH9"/>
<keyword evidence="5" id="KW-0235">DNA replication</keyword>
<sequence length="821" mass="94988">MEKEDEKKSVFLLDGHSLIYRSYYAFIRNPLKTSKGLNTSAVFGFVNTLRRLFEKFKPEFIACAFDSGGETFRHKEFKEYKGERPESPKDLEWQTPVIKRLCTAYGLKIFEMPGYEADDIIASLVVRMQEKGFRVFIVSSDKDLLQLVSDEVFMYDPYKDIVYDQEKVEERFGVPPEKIPAILALAGDKIDNVPGVKGIGEKRAQEIILQYGTLEEAMKRDKRLVGHEEEILLSQNLVKLKTDLFPTIAEEELRLKERDEKTIREIFSELEFFNYLREWQGKESGLEEEVQLQEGLPEITGPTAFFLSGDFLYLTNDGKRIFRVNKEKGKPLLGGDKFLKVFYDLKGLLHQGIKVLPPVFDIKIAYYLLEPTRKRYEIADLVLARKKRIVEHLKPEEMAGIIFNLYKDLEPEISVRGLDELFYTIEMPLIFCLYKTERRGIKVDVDYFQEITKMAEKEMKSLAKEIYQLAGIRFNINSPSQLSYVLFEKLKLPPKKMGKKLPSTDYSVLSDLLGKHPIVEKLLKYRELNKMRSTYLLPMANLVNKETGRLHTSFNQTGTATGRLSSFEPNLQNIPIRGEWGKRIRKGFIAEDGFLFLSADYSQIELRILAYLAQEENLIQAFEKGEDIHMNTAKALFKTEVVDENLRRMAKAVNYGIIYGMSEFGLAEGMRISREEAKRFMTEYFNLYPKVKEWRERIITETRERGYTRTIFGRIRPIPEILSNNKTEQELGQRLAINTTVQGSAADIIKKAMVEIDAELERKGFKGGILVQVHDELLLEIEEERVEEARRIIQEKMSGVVSFGFPLAVNIGIGRNWDCHP</sequence>
<protein>
    <recommendedName>
        <fullName evidence="2">DNA-directed DNA polymerase</fullName>
        <ecNumber evidence="2">2.7.7.7</ecNumber>
    </recommendedName>
</protein>
<evidence type="ECO:0000256" key="8">
    <source>
        <dbReference type="ARBA" id="ARBA00023125"/>
    </source>
</evidence>
<dbReference type="InterPro" id="IPR029060">
    <property type="entry name" value="PIN-like_dom_sf"/>
</dbReference>
<gene>
    <name evidence="13" type="ORF">ENX07_00330</name>
</gene>
<dbReference type="GO" id="GO:0003887">
    <property type="term" value="F:DNA-directed DNA polymerase activity"/>
    <property type="evidence" value="ECO:0007669"/>
    <property type="project" value="UniProtKB-KW"/>
</dbReference>
<dbReference type="GO" id="GO:0006261">
    <property type="term" value="P:DNA-templated DNA replication"/>
    <property type="evidence" value="ECO:0007669"/>
    <property type="project" value="InterPro"/>
</dbReference>
<evidence type="ECO:0000256" key="1">
    <source>
        <dbReference type="ARBA" id="ARBA00007705"/>
    </source>
</evidence>
<comment type="catalytic activity">
    <reaction evidence="10">
        <text>DNA(n) + a 2'-deoxyribonucleoside 5'-triphosphate = DNA(n+1) + diphosphate</text>
        <dbReference type="Rhea" id="RHEA:22508"/>
        <dbReference type="Rhea" id="RHEA-COMP:17339"/>
        <dbReference type="Rhea" id="RHEA-COMP:17340"/>
        <dbReference type="ChEBI" id="CHEBI:33019"/>
        <dbReference type="ChEBI" id="CHEBI:61560"/>
        <dbReference type="ChEBI" id="CHEBI:173112"/>
        <dbReference type="EC" id="2.7.7.7"/>
    </reaction>
</comment>
<dbReference type="GO" id="GO:0003677">
    <property type="term" value="F:DNA binding"/>
    <property type="evidence" value="ECO:0007669"/>
    <property type="project" value="UniProtKB-KW"/>
</dbReference>
<dbReference type="SUPFAM" id="SSF47807">
    <property type="entry name" value="5' to 3' exonuclease, C-terminal subdomain"/>
    <property type="match status" value="1"/>
</dbReference>
<dbReference type="GO" id="GO:0008409">
    <property type="term" value="F:5'-3' exonuclease activity"/>
    <property type="evidence" value="ECO:0007669"/>
    <property type="project" value="InterPro"/>
</dbReference>
<dbReference type="Pfam" id="PF00476">
    <property type="entry name" value="DNA_pol_A"/>
    <property type="match status" value="1"/>
</dbReference>
<comment type="caution">
    <text evidence="13">The sequence shown here is derived from an EMBL/GenBank/DDBJ whole genome shotgun (WGS) entry which is preliminary data.</text>
</comment>
<dbReference type="EC" id="2.7.7.7" evidence="2"/>
<dbReference type="CDD" id="cd06140">
    <property type="entry name" value="DNA_polA_I_Bacillus_like_exo"/>
    <property type="match status" value="1"/>
</dbReference>
<keyword evidence="3" id="KW-0808">Transferase</keyword>
<dbReference type="InterPro" id="IPR001098">
    <property type="entry name" value="DNA-dir_DNA_pol_A_palm_dom"/>
</dbReference>
<dbReference type="Gene3D" id="3.40.50.1010">
    <property type="entry name" value="5'-nuclease"/>
    <property type="match status" value="1"/>
</dbReference>
<reference evidence="13" key="1">
    <citation type="journal article" date="2020" name="mSystems">
        <title>Genome- and Community-Level Interaction Insights into Carbon Utilization and Element Cycling Functions of Hydrothermarchaeota in Hydrothermal Sediment.</title>
        <authorList>
            <person name="Zhou Z."/>
            <person name="Liu Y."/>
            <person name="Xu W."/>
            <person name="Pan J."/>
            <person name="Luo Z.H."/>
            <person name="Li M."/>
        </authorList>
    </citation>
    <scope>NUCLEOTIDE SEQUENCE [LARGE SCALE GENOMIC DNA]</scope>
    <source>
        <strain evidence="13">SpSt-906</strain>
    </source>
</reference>
<dbReference type="InterPro" id="IPR019760">
    <property type="entry name" value="DNA-dir_DNA_pol_A_CS"/>
</dbReference>
<dbReference type="SUPFAM" id="SSF88723">
    <property type="entry name" value="PIN domain-like"/>
    <property type="match status" value="1"/>
</dbReference>
<dbReference type="PROSITE" id="PS00447">
    <property type="entry name" value="DNA_POLYMERASE_A"/>
    <property type="match status" value="1"/>
</dbReference>
<evidence type="ECO:0000259" key="11">
    <source>
        <dbReference type="SMART" id="SM00475"/>
    </source>
</evidence>
<keyword evidence="7" id="KW-0239">DNA-directed DNA polymerase</keyword>
<evidence type="ECO:0000256" key="4">
    <source>
        <dbReference type="ARBA" id="ARBA00022695"/>
    </source>
</evidence>
<dbReference type="PRINTS" id="PR00868">
    <property type="entry name" value="DNAPOLI"/>
</dbReference>
<dbReference type="CDD" id="cd09859">
    <property type="entry name" value="PIN_53EXO"/>
    <property type="match status" value="1"/>
</dbReference>
<dbReference type="InterPro" id="IPR036279">
    <property type="entry name" value="5-3_exonuclease_C_sf"/>
</dbReference>
<dbReference type="CDD" id="cd09898">
    <property type="entry name" value="H3TH_53EXO"/>
    <property type="match status" value="1"/>
</dbReference>
<dbReference type="Gene3D" id="1.10.150.20">
    <property type="entry name" value="5' to 3' exonuclease, C-terminal subdomain"/>
    <property type="match status" value="2"/>
</dbReference>
<dbReference type="CDD" id="cd08637">
    <property type="entry name" value="DNA_pol_A_pol_I_C"/>
    <property type="match status" value="1"/>
</dbReference>
<evidence type="ECO:0000256" key="2">
    <source>
        <dbReference type="ARBA" id="ARBA00012417"/>
    </source>
</evidence>
<keyword evidence="4" id="KW-0548">Nucleotidyltransferase</keyword>
<dbReference type="FunFam" id="1.10.150.20:FF:000002">
    <property type="entry name" value="DNA polymerase I"/>
    <property type="match status" value="1"/>
</dbReference>
<keyword evidence="6" id="KW-0227">DNA damage</keyword>
<accession>A0A7C3YTH9</accession>
<dbReference type="FunFam" id="1.20.1060.10:FF:000001">
    <property type="entry name" value="DNA polymerase I"/>
    <property type="match status" value="1"/>
</dbReference>
<dbReference type="InterPro" id="IPR036397">
    <property type="entry name" value="RNaseH_sf"/>
</dbReference>
<dbReference type="Pfam" id="PF01367">
    <property type="entry name" value="5_3_exonuc"/>
    <property type="match status" value="1"/>
</dbReference>
<evidence type="ECO:0000256" key="9">
    <source>
        <dbReference type="ARBA" id="ARBA00023204"/>
    </source>
</evidence>
<dbReference type="Gene3D" id="3.30.70.370">
    <property type="match status" value="1"/>
</dbReference>
<keyword evidence="8" id="KW-0238">DNA-binding</keyword>
<feature type="domain" description="5'-3' exonuclease" evidence="11">
    <location>
        <begin position="7"/>
        <end position="256"/>
    </location>
</feature>
<dbReference type="PANTHER" id="PTHR10133:SF27">
    <property type="entry name" value="DNA POLYMERASE NU"/>
    <property type="match status" value="1"/>
</dbReference>
<dbReference type="EMBL" id="DTMQ01000003">
    <property type="protein sequence ID" value="HGE98515.1"/>
    <property type="molecule type" value="Genomic_DNA"/>
</dbReference>
<evidence type="ECO:0000256" key="3">
    <source>
        <dbReference type="ARBA" id="ARBA00022679"/>
    </source>
</evidence>
<dbReference type="SUPFAM" id="SSF56672">
    <property type="entry name" value="DNA/RNA polymerases"/>
    <property type="match status" value="1"/>
</dbReference>
<evidence type="ECO:0000259" key="12">
    <source>
        <dbReference type="SMART" id="SM00482"/>
    </source>
</evidence>
<dbReference type="SMART" id="SM00475">
    <property type="entry name" value="53EXOc"/>
    <property type="match status" value="1"/>
</dbReference>